<keyword evidence="9" id="KW-1185">Reference proteome</keyword>
<dbReference type="RefSeq" id="WP_006673491.1">
    <property type="nucleotide sequence ID" value="NZ_AOMA01000125.1"/>
</dbReference>
<comment type="subcellular location">
    <subcellularLocation>
        <location evidence="1">Cytoplasm</location>
    </subcellularLocation>
</comment>
<evidence type="ECO:0000256" key="4">
    <source>
        <dbReference type="ARBA" id="ARBA00023015"/>
    </source>
</evidence>
<name>M0LQJ3_9EURY</name>
<evidence type="ECO:0000256" key="1">
    <source>
        <dbReference type="ARBA" id="ARBA00004496"/>
    </source>
</evidence>
<dbReference type="GO" id="GO:0046914">
    <property type="term" value="F:transition metal ion binding"/>
    <property type="evidence" value="ECO:0007669"/>
    <property type="project" value="InterPro"/>
</dbReference>
<evidence type="ECO:0000259" key="7">
    <source>
        <dbReference type="PROSITE" id="PS50944"/>
    </source>
</evidence>
<evidence type="ECO:0000313" key="9">
    <source>
        <dbReference type="Proteomes" id="UP000011607"/>
    </source>
</evidence>
<dbReference type="GO" id="GO:0005737">
    <property type="term" value="C:cytoplasm"/>
    <property type="evidence" value="ECO:0007669"/>
    <property type="project" value="UniProtKB-SubCell"/>
</dbReference>
<evidence type="ECO:0000313" key="8">
    <source>
        <dbReference type="EMBL" id="EMA35368.1"/>
    </source>
</evidence>
<dbReference type="GO" id="GO:0046983">
    <property type="term" value="F:protein dimerization activity"/>
    <property type="evidence" value="ECO:0007669"/>
    <property type="project" value="InterPro"/>
</dbReference>
<reference evidence="8 9" key="1">
    <citation type="journal article" date="2014" name="PLoS Genet.">
        <title>Phylogenetically driven sequencing of extremely halophilic archaea reveals strategies for static and dynamic osmo-response.</title>
        <authorList>
            <person name="Becker E.A."/>
            <person name="Seitzer P.M."/>
            <person name="Tritt A."/>
            <person name="Larsen D."/>
            <person name="Krusor M."/>
            <person name="Yao A.I."/>
            <person name="Wu D."/>
            <person name="Madern D."/>
            <person name="Eisen J.A."/>
            <person name="Darling A.E."/>
            <person name="Facciotti M.T."/>
        </authorList>
    </citation>
    <scope>NUCLEOTIDE SEQUENCE [LARGE SCALE GENOMIC DNA]</scope>
    <source>
        <strain evidence="8 9">JCM 10879</strain>
    </source>
</reference>
<dbReference type="InterPro" id="IPR001367">
    <property type="entry name" value="Fe_dep_repressor"/>
</dbReference>
<dbReference type="PATRIC" id="fig|1227454.3.peg.2649"/>
<keyword evidence="6" id="KW-0804">Transcription</keyword>
<evidence type="ECO:0000256" key="5">
    <source>
        <dbReference type="ARBA" id="ARBA00023125"/>
    </source>
</evidence>
<dbReference type="SUPFAM" id="SSF47979">
    <property type="entry name" value="Iron-dependent repressor protein, dimerization domain"/>
    <property type="match status" value="1"/>
</dbReference>
<dbReference type="InterPro" id="IPR036421">
    <property type="entry name" value="Fe_dep_repressor_sf"/>
</dbReference>
<dbReference type="Gene3D" id="1.10.10.10">
    <property type="entry name" value="Winged helix-like DNA-binding domain superfamily/Winged helix DNA-binding domain"/>
    <property type="match status" value="1"/>
</dbReference>
<dbReference type="InterPro" id="IPR022689">
    <property type="entry name" value="Iron_dep_repressor"/>
</dbReference>
<comment type="similarity">
    <text evidence="2">Belongs to the DtxR/MntR family.</text>
</comment>
<dbReference type="InterPro" id="IPR007167">
    <property type="entry name" value="Fe-transptr_FeoA-like"/>
</dbReference>
<dbReference type="PANTHER" id="PTHR33238:SF7">
    <property type="entry name" value="IRON-DEPENDENT TRANSCRIPTIONAL REGULATOR"/>
    <property type="match status" value="1"/>
</dbReference>
<dbReference type="EMBL" id="AOMA01000125">
    <property type="protein sequence ID" value="EMA35368.1"/>
    <property type="molecule type" value="Genomic_DNA"/>
</dbReference>
<dbReference type="Gene3D" id="1.10.60.10">
    <property type="entry name" value="Iron dependent repressor, metal binding and dimerisation domain"/>
    <property type="match status" value="1"/>
</dbReference>
<dbReference type="InterPro" id="IPR050536">
    <property type="entry name" value="DtxR_MntR_Metal-Reg"/>
</dbReference>
<evidence type="ECO:0000256" key="6">
    <source>
        <dbReference type="ARBA" id="ARBA00023163"/>
    </source>
</evidence>
<organism evidence="8 9">
    <name type="scientific">Halobiforma nitratireducens JCM 10879</name>
    <dbReference type="NCBI Taxonomy" id="1227454"/>
    <lineage>
        <taxon>Archaea</taxon>
        <taxon>Methanobacteriati</taxon>
        <taxon>Methanobacteriota</taxon>
        <taxon>Stenosarchaea group</taxon>
        <taxon>Halobacteria</taxon>
        <taxon>Halobacteriales</taxon>
        <taxon>Natrialbaceae</taxon>
        <taxon>Halobiforma</taxon>
    </lineage>
</organism>
<dbReference type="Pfam" id="PF02742">
    <property type="entry name" value="Fe_dep_repr_C"/>
    <property type="match status" value="1"/>
</dbReference>
<protein>
    <submittedName>
        <fullName evidence="8">Transcription regulator sirR</fullName>
    </submittedName>
</protein>
<gene>
    <name evidence="8" type="ORF">C446_12929</name>
</gene>
<comment type="caution">
    <text evidence="8">The sequence shown here is derived from an EMBL/GenBank/DDBJ whole genome shotgun (WGS) entry which is preliminary data.</text>
</comment>
<dbReference type="InterPro" id="IPR036390">
    <property type="entry name" value="WH_DNA-bd_sf"/>
</dbReference>
<evidence type="ECO:0000256" key="2">
    <source>
        <dbReference type="ARBA" id="ARBA00007871"/>
    </source>
</evidence>
<dbReference type="PANTHER" id="PTHR33238">
    <property type="entry name" value="IRON (METAL) DEPENDENT REPRESSOR, DTXR FAMILY"/>
    <property type="match status" value="1"/>
</dbReference>
<dbReference type="eggNOG" id="arCOG02099">
    <property type="taxonomic scope" value="Archaea"/>
</dbReference>
<proteinExistence type="inferred from homology"/>
<feature type="domain" description="HTH dtxR-type" evidence="7">
    <location>
        <begin position="3"/>
        <end position="65"/>
    </location>
</feature>
<keyword evidence="5" id="KW-0238">DNA-binding</keyword>
<dbReference type="InterPro" id="IPR036388">
    <property type="entry name" value="WH-like_DNA-bd_sf"/>
</dbReference>
<dbReference type="PROSITE" id="PS50944">
    <property type="entry name" value="HTH_DTXR"/>
    <property type="match status" value="1"/>
</dbReference>
<dbReference type="SMART" id="SM00529">
    <property type="entry name" value="HTH_DTXR"/>
    <property type="match status" value="1"/>
</dbReference>
<dbReference type="Pfam" id="PF01325">
    <property type="entry name" value="Fe_dep_repress"/>
    <property type="match status" value="1"/>
</dbReference>
<dbReference type="GO" id="GO:0003677">
    <property type="term" value="F:DNA binding"/>
    <property type="evidence" value="ECO:0007669"/>
    <property type="project" value="UniProtKB-KW"/>
</dbReference>
<dbReference type="SUPFAM" id="SSF46785">
    <property type="entry name" value="Winged helix' DNA-binding domain"/>
    <property type="match status" value="1"/>
</dbReference>
<dbReference type="Proteomes" id="UP000011607">
    <property type="component" value="Unassembled WGS sequence"/>
</dbReference>
<keyword evidence="4" id="KW-0805">Transcription regulation</keyword>
<dbReference type="Pfam" id="PF04023">
    <property type="entry name" value="FeoA"/>
    <property type="match status" value="1"/>
</dbReference>
<dbReference type="SUPFAM" id="SSF50037">
    <property type="entry name" value="C-terminal domain of transcriptional repressors"/>
    <property type="match status" value="1"/>
</dbReference>
<dbReference type="InterPro" id="IPR008988">
    <property type="entry name" value="Transcriptional_repressor_C"/>
</dbReference>
<accession>M0LQJ3</accession>
<dbReference type="InterPro" id="IPR022687">
    <property type="entry name" value="HTH_DTXR"/>
</dbReference>
<dbReference type="STRING" id="1227454.C446_12929"/>
<evidence type="ECO:0000256" key="3">
    <source>
        <dbReference type="ARBA" id="ARBA00011738"/>
    </source>
</evidence>
<dbReference type="OrthoDB" id="24735at2157"/>
<sequence>MDLSPIAEDYLTVIYHLENEHERPVRTAEIGDEIGVTAPSVTSMLDNLDEEGLVDYTPYEGVELTEEGELVVRRLIRNHRLLETFLTDHLGYDWTDVHEEADRLEHYVSDELARRLSAFLGDPATDSHGDPIPNADLTMPEETPYTPLSEREVGETVVIEQVPHRDPDVREFLSDAGIGPGTNVTIDDVPPVDLLTVELTSETRTVTLPVRVARRIGTRSIENRSVLD</sequence>
<dbReference type="FunFam" id="1.10.60.10:FF:000004">
    <property type="entry name" value="DtxR family transcriptional regulator"/>
    <property type="match status" value="1"/>
</dbReference>
<dbReference type="AlphaFoldDB" id="M0LQJ3"/>
<dbReference type="GO" id="GO:0003700">
    <property type="term" value="F:DNA-binding transcription factor activity"/>
    <property type="evidence" value="ECO:0007669"/>
    <property type="project" value="InterPro"/>
</dbReference>
<dbReference type="SMART" id="SM00899">
    <property type="entry name" value="FeoA"/>
    <property type="match status" value="1"/>
</dbReference>
<comment type="subunit">
    <text evidence="3">Homodimer.</text>
</comment>